<dbReference type="OrthoDB" id="9809781at2"/>
<dbReference type="Proteomes" id="UP000309128">
    <property type="component" value="Unassembled WGS sequence"/>
</dbReference>
<name>A0A5S4FWT1_9ACTN</name>
<dbReference type="EMBL" id="VCKY01000100">
    <property type="protein sequence ID" value="TMR15456.1"/>
    <property type="molecule type" value="Genomic_DNA"/>
</dbReference>
<evidence type="ECO:0000313" key="1">
    <source>
        <dbReference type="EMBL" id="TMR15456.1"/>
    </source>
</evidence>
<keyword evidence="2" id="KW-1185">Reference proteome</keyword>
<protein>
    <submittedName>
        <fullName evidence="1">Uncharacterized protein</fullName>
    </submittedName>
</protein>
<sequence>MAVATLVATAPATAAASSPETVNVAPGVTLTQFTVGAKDADDFWTVHVYLPATIDGPLNRAATGLGSREIADRVTAALREKGFEPRVEQVDLPAFADRPGGVLGWIVRVGRYASAAVDVRGVRGAEPQMGTERRAHLRWRGT</sequence>
<evidence type="ECO:0000313" key="2">
    <source>
        <dbReference type="Proteomes" id="UP000309128"/>
    </source>
</evidence>
<gene>
    <name evidence="1" type="ORF">ETD86_27140</name>
</gene>
<dbReference type="RefSeq" id="WP_138668987.1">
    <property type="nucleotide sequence ID" value="NZ_VCKY01000100.1"/>
</dbReference>
<reference evidence="1 2" key="1">
    <citation type="submission" date="2019-05" db="EMBL/GenBank/DDBJ databases">
        <title>Draft genome sequence of Nonomuraea turkmeniaca DSM 43926.</title>
        <authorList>
            <person name="Saricaoglu S."/>
            <person name="Isik K."/>
        </authorList>
    </citation>
    <scope>NUCLEOTIDE SEQUENCE [LARGE SCALE GENOMIC DNA]</scope>
    <source>
        <strain evidence="1 2">DSM 43926</strain>
    </source>
</reference>
<proteinExistence type="predicted"/>
<dbReference type="AlphaFoldDB" id="A0A5S4FWT1"/>
<organism evidence="1 2">
    <name type="scientific">Nonomuraea turkmeniaca</name>
    <dbReference type="NCBI Taxonomy" id="103838"/>
    <lineage>
        <taxon>Bacteria</taxon>
        <taxon>Bacillati</taxon>
        <taxon>Actinomycetota</taxon>
        <taxon>Actinomycetes</taxon>
        <taxon>Streptosporangiales</taxon>
        <taxon>Streptosporangiaceae</taxon>
        <taxon>Nonomuraea</taxon>
    </lineage>
</organism>
<comment type="caution">
    <text evidence="1">The sequence shown here is derived from an EMBL/GenBank/DDBJ whole genome shotgun (WGS) entry which is preliminary data.</text>
</comment>
<accession>A0A5S4FWT1</accession>